<proteinExistence type="predicted"/>
<evidence type="ECO:0000313" key="1">
    <source>
        <dbReference type="EMBL" id="MPM46636.1"/>
    </source>
</evidence>
<organism evidence="1">
    <name type="scientific">bioreactor metagenome</name>
    <dbReference type="NCBI Taxonomy" id="1076179"/>
    <lineage>
        <taxon>unclassified sequences</taxon>
        <taxon>metagenomes</taxon>
        <taxon>ecological metagenomes</taxon>
    </lineage>
</organism>
<accession>A0A645A141</accession>
<name>A0A645A141_9ZZZZ</name>
<gene>
    <name evidence="1" type="ORF">SDC9_93341</name>
</gene>
<dbReference type="AlphaFoldDB" id="A0A645A141"/>
<protein>
    <submittedName>
        <fullName evidence="1">Uncharacterized protein</fullName>
    </submittedName>
</protein>
<comment type="caution">
    <text evidence="1">The sequence shown here is derived from an EMBL/GenBank/DDBJ whole genome shotgun (WGS) entry which is preliminary data.</text>
</comment>
<reference evidence="1" key="1">
    <citation type="submission" date="2019-08" db="EMBL/GenBank/DDBJ databases">
        <authorList>
            <person name="Kucharzyk K."/>
            <person name="Murdoch R.W."/>
            <person name="Higgins S."/>
            <person name="Loffler F."/>
        </authorList>
    </citation>
    <scope>NUCLEOTIDE SEQUENCE</scope>
</reference>
<sequence length="94" mass="9813">MAVDDLIAALPDVLGQAVANAQNVVSRHNLSGNPKLTGLLCEGPVPEADKLGRDGFVQMAQKAQNVGFGPAGVAAADEMDDFHSAPSFEKRPWA</sequence>
<dbReference type="EMBL" id="VSSQ01011355">
    <property type="protein sequence ID" value="MPM46636.1"/>
    <property type="molecule type" value="Genomic_DNA"/>
</dbReference>